<dbReference type="SUPFAM" id="SSF54416">
    <property type="entry name" value="Amine oxidase N-terminal region"/>
    <property type="match status" value="2"/>
</dbReference>
<organism evidence="12 13">
    <name type="scientific">Trematosphaeria pertusa</name>
    <dbReference type="NCBI Taxonomy" id="390896"/>
    <lineage>
        <taxon>Eukaryota</taxon>
        <taxon>Fungi</taxon>
        <taxon>Dikarya</taxon>
        <taxon>Ascomycota</taxon>
        <taxon>Pezizomycotina</taxon>
        <taxon>Dothideomycetes</taxon>
        <taxon>Pleosporomycetidae</taxon>
        <taxon>Pleosporales</taxon>
        <taxon>Massarineae</taxon>
        <taxon>Trematosphaeriaceae</taxon>
        <taxon>Trematosphaeria</taxon>
    </lineage>
</organism>
<dbReference type="PANTHER" id="PTHR10638:SF33">
    <property type="entry name" value="AMINE OXIDASE"/>
    <property type="match status" value="1"/>
</dbReference>
<dbReference type="Gene3D" id="2.70.98.20">
    <property type="entry name" value="Copper amine oxidase, catalytic domain"/>
    <property type="match status" value="1"/>
</dbReference>
<protein>
    <recommendedName>
        <fullName evidence="9">Amine oxidase</fullName>
        <ecNumber evidence="9">1.4.3.-</ecNumber>
    </recommendedName>
</protein>
<dbReference type="Pfam" id="PF02728">
    <property type="entry name" value="Cu_amine_oxidN3"/>
    <property type="match status" value="1"/>
</dbReference>
<evidence type="ECO:0000256" key="6">
    <source>
        <dbReference type="ARBA" id="ARBA00023008"/>
    </source>
</evidence>
<dbReference type="PANTHER" id="PTHR10638">
    <property type="entry name" value="COPPER AMINE OXIDASE"/>
    <property type="match status" value="1"/>
</dbReference>
<evidence type="ECO:0000259" key="11">
    <source>
        <dbReference type="Pfam" id="PF02728"/>
    </source>
</evidence>
<dbReference type="Gene3D" id="3.10.450.40">
    <property type="match status" value="2"/>
</dbReference>
<dbReference type="InterPro" id="IPR049948">
    <property type="entry name" value="Cu_Am_ox_TPQ-bd"/>
</dbReference>
<feature type="modified residue" description="2',4',5'-topaquinone" evidence="8">
    <location>
        <position position="399"/>
    </location>
</feature>
<dbReference type="GO" id="GO:0009308">
    <property type="term" value="P:amine metabolic process"/>
    <property type="evidence" value="ECO:0007669"/>
    <property type="project" value="UniProtKB-UniRule"/>
</dbReference>
<dbReference type="Pfam" id="PF01179">
    <property type="entry name" value="Cu_amine_oxid"/>
    <property type="match status" value="1"/>
</dbReference>
<feature type="active site" description="Proton acceptor" evidence="7">
    <location>
        <position position="315"/>
    </location>
</feature>
<feature type="domain" description="Copper amine oxidase catalytic" evidence="10">
    <location>
        <begin position="238"/>
        <end position="623"/>
    </location>
</feature>
<keyword evidence="3 9" id="KW-0479">Metal-binding</keyword>
<dbReference type="GO" id="GO:0008131">
    <property type="term" value="F:primary methylamine oxidase activity"/>
    <property type="evidence" value="ECO:0007669"/>
    <property type="project" value="InterPro"/>
</dbReference>
<proteinExistence type="inferred from homology"/>
<evidence type="ECO:0000259" key="10">
    <source>
        <dbReference type="Pfam" id="PF01179"/>
    </source>
</evidence>
<dbReference type="EMBL" id="ML987194">
    <property type="protein sequence ID" value="KAF2250186.1"/>
    <property type="molecule type" value="Genomic_DNA"/>
</dbReference>
<dbReference type="PROSITE" id="PS01164">
    <property type="entry name" value="COPPER_AMINE_OXID_1"/>
    <property type="match status" value="1"/>
</dbReference>
<comment type="similarity">
    <text evidence="2 9">Belongs to the copper/topaquinone oxidase family.</text>
</comment>
<sequence length="645" mass="72760">MADTTHPFSQLSVEEIRTTAAIVSKLHPDANLIFKSITLAESAKAATLRYLEAEHRGLETRPNVDRCSFVAYYKKGHDILHEALVDLSTKQPVSNKALDRLLHGPGDLEEGVMIEVAVKKDEQVRRELENLQIPDPDLVVIELWIYGSDGKNDERRQYQCYMFSRDVNNPSEQDSNHYAHPLPISPVVDVMAGRVIRVDYLPTGSDHKASPPKPFKAQPANEYIPKYHKLRQDLKPLRVLQPQGASFQIVQDFPGIHLVTWQKWRFRVAFNSREGMVLYDVRYDGRPLFYRISLSDMNIPYADPRAPFHRKAAFDLGDAGTGLTANNLKLGCDCLGSIFYLSAVLSSSTGGVIEKPNCVCIHEHDSGIGWKHTNYRTDNAFVTRARELVLQSIMTVANYEYILAFHFTQAGDVNYEVRATGILSTQPIDEGLQVPWGTVVHPGVLAAHHQHIFSLRLDPMLDGYKNRVIYEEARPMDRDPVLNPYGTGYYTQSTVIQNSAILNETNKCPVGYKIMVPDFQKMVAEEGSFHNKRAEFADHNIYVTKYRPNQLYAAGQYTNQSRCGHGARTWSKSGDNVADEDIVVWVQCGINHVPRIEGFPVMPVEIIKVHLRPVNFFNMNPAIDVPPSTQETNQSCQISIGSLKL</sequence>
<dbReference type="InterPro" id="IPR000269">
    <property type="entry name" value="Cu_amine_oxidase"/>
</dbReference>
<dbReference type="RefSeq" id="XP_033685190.1">
    <property type="nucleotide sequence ID" value="XM_033835526.1"/>
</dbReference>
<dbReference type="InterPro" id="IPR036460">
    <property type="entry name" value="Cu_amine_oxidase_C_sf"/>
</dbReference>
<dbReference type="InterPro" id="IPR016182">
    <property type="entry name" value="Cu_amine_oxidase_N-reg"/>
</dbReference>
<evidence type="ECO:0000256" key="4">
    <source>
        <dbReference type="ARBA" id="ARBA00022772"/>
    </source>
</evidence>
<dbReference type="SUPFAM" id="SSF49998">
    <property type="entry name" value="Amine oxidase catalytic domain"/>
    <property type="match status" value="1"/>
</dbReference>
<keyword evidence="5 9" id="KW-0560">Oxidoreductase</keyword>
<evidence type="ECO:0000256" key="9">
    <source>
        <dbReference type="RuleBase" id="RU000672"/>
    </source>
</evidence>
<evidence type="ECO:0000256" key="8">
    <source>
        <dbReference type="PIRSR" id="PIRSR600269-51"/>
    </source>
</evidence>
<gene>
    <name evidence="12" type="ORF">BU26DRAFT_604407</name>
</gene>
<dbReference type="GO" id="GO:0005507">
    <property type="term" value="F:copper ion binding"/>
    <property type="evidence" value="ECO:0007669"/>
    <property type="project" value="InterPro"/>
</dbReference>
<name>A0A6A6IIJ5_9PLEO</name>
<dbReference type="InterPro" id="IPR015798">
    <property type="entry name" value="Cu_amine_oxidase_C"/>
</dbReference>
<dbReference type="OrthoDB" id="5379943at2759"/>
<keyword evidence="4 7" id="KW-0801">TPQ</keyword>
<feature type="domain" description="Copper amine oxidase N3-terminal" evidence="11">
    <location>
        <begin position="109"/>
        <end position="198"/>
    </location>
</feature>
<reference evidence="12" key="1">
    <citation type="journal article" date="2020" name="Stud. Mycol.">
        <title>101 Dothideomycetes genomes: a test case for predicting lifestyles and emergence of pathogens.</title>
        <authorList>
            <person name="Haridas S."/>
            <person name="Albert R."/>
            <person name="Binder M."/>
            <person name="Bloem J."/>
            <person name="Labutti K."/>
            <person name="Salamov A."/>
            <person name="Andreopoulos B."/>
            <person name="Baker S."/>
            <person name="Barry K."/>
            <person name="Bills G."/>
            <person name="Bluhm B."/>
            <person name="Cannon C."/>
            <person name="Castanera R."/>
            <person name="Culley D."/>
            <person name="Daum C."/>
            <person name="Ezra D."/>
            <person name="Gonzalez J."/>
            <person name="Henrissat B."/>
            <person name="Kuo A."/>
            <person name="Liang C."/>
            <person name="Lipzen A."/>
            <person name="Lutzoni F."/>
            <person name="Magnuson J."/>
            <person name="Mondo S."/>
            <person name="Nolan M."/>
            <person name="Ohm R."/>
            <person name="Pangilinan J."/>
            <person name="Park H.-J."/>
            <person name="Ramirez L."/>
            <person name="Alfaro M."/>
            <person name="Sun H."/>
            <person name="Tritt A."/>
            <person name="Yoshinaga Y."/>
            <person name="Zwiers L.-H."/>
            <person name="Turgeon B."/>
            <person name="Goodwin S."/>
            <person name="Spatafora J."/>
            <person name="Crous P."/>
            <person name="Grigoriev I."/>
        </authorList>
    </citation>
    <scope>NUCLEOTIDE SEQUENCE</scope>
    <source>
        <strain evidence="12">CBS 122368</strain>
    </source>
</reference>
<keyword evidence="13" id="KW-1185">Reference proteome</keyword>
<evidence type="ECO:0000256" key="5">
    <source>
        <dbReference type="ARBA" id="ARBA00023002"/>
    </source>
</evidence>
<evidence type="ECO:0000313" key="12">
    <source>
        <dbReference type="EMBL" id="KAF2250186.1"/>
    </source>
</evidence>
<feature type="active site" description="Schiff-base intermediate with substrate; via topaquinone" evidence="7">
    <location>
        <position position="399"/>
    </location>
</feature>
<comment type="cofactor">
    <cofactor evidence="1">
        <name>Cu cation</name>
        <dbReference type="ChEBI" id="CHEBI:23378"/>
    </cofactor>
</comment>
<accession>A0A6A6IIJ5</accession>
<dbReference type="GeneID" id="54588856"/>
<evidence type="ECO:0000256" key="7">
    <source>
        <dbReference type="PIRSR" id="PIRSR600269-50"/>
    </source>
</evidence>
<keyword evidence="6 9" id="KW-0186">Copper</keyword>
<dbReference type="GO" id="GO:0048038">
    <property type="term" value="F:quinone binding"/>
    <property type="evidence" value="ECO:0007669"/>
    <property type="project" value="InterPro"/>
</dbReference>
<dbReference type="AlphaFoldDB" id="A0A6A6IIJ5"/>
<evidence type="ECO:0000256" key="1">
    <source>
        <dbReference type="ARBA" id="ARBA00001935"/>
    </source>
</evidence>
<evidence type="ECO:0000256" key="2">
    <source>
        <dbReference type="ARBA" id="ARBA00007983"/>
    </source>
</evidence>
<evidence type="ECO:0000256" key="3">
    <source>
        <dbReference type="ARBA" id="ARBA00022723"/>
    </source>
</evidence>
<comment type="PTM">
    <text evidence="8 9">Topaquinone (TPQ) is generated by copper-dependent autoxidation of a specific tyrosyl residue.</text>
</comment>
<evidence type="ECO:0000313" key="13">
    <source>
        <dbReference type="Proteomes" id="UP000800094"/>
    </source>
</evidence>
<dbReference type="EC" id="1.4.3.-" evidence="9"/>
<dbReference type="InterPro" id="IPR015802">
    <property type="entry name" value="Cu_amine_oxidase_N3"/>
</dbReference>
<comment type="cofactor">
    <cofactor evidence="9">
        <name>Cu cation</name>
        <dbReference type="ChEBI" id="CHEBI:23378"/>
    </cofactor>
    <text evidence="9">Contains 1 topaquinone per subunit.</text>
</comment>
<dbReference type="Proteomes" id="UP000800094">
    <property type="component" value="Unassembled WGS sequence"/>
</dbReference>